<feature type="coiled-coil region" evidence="6">
    <location>
        <begin position="447"/>
        <end position="534"/>
    </location>
</feature>
<keyword evidence="9" id="KW-1185">Reference proteome</keyword>
<evidence type="ECO:0000256" key="1">
    <source>
        <dbReference type="ARBA" id="ARBA00004300"/>
    </source>
</evidence>
<dbReference type="GO" id="GO:1902017">
    <property type="term" value="P:regulation of cilium assembly"/>
    <property type="evidence" value="ECO:0007669"/>
    <property type="project" value="TreeGrafter"/>
</dbReference>
<evidence type="ECO:0000256" key="5">
    <source>
        <dbReference type="ARBA" id="ARBA00023212"/>
    </source>
</evidence>
<reference evidence="9" key="1">
    <citation type="submission" date="2014-03" db="EMBL/GenBank/DDBJ databases">
        <authorList>
            <person name="Aksoy S."/>
            <person name="Warren W."/>
            <person name="Wilson R.K."/>
        </authorList>
    </citation>
    <scope>NUCLEOTIDE SEQUENCE [LARGE SCALE GENOMIC DNA]</scope>
    <source>
        <strain evidence="9">IAEA</strain>
    </source>
</reference>
<dbReference type="STRING" id="7398.A0A1A9ZVH3"/>
<evidence type="ECO:0000313" key="8">
    <source>
        <dbReference type="EnsemblMetazoa" id="GPAI026314-PA"/>
    </source>
</evidence>
<dbReference type="GO" id="GO:0005813">
    <property type="term" value="C:centrosome"/>
    <property type="evidence" value="ECO:0007669"/>
    <property type="project" value="UniProtKB-SubCell"/>
</dbReference>
<sequence length="690" mass="79306">MADAPETEEENERVAGTEGTAGTVSAPDTEAEPPSNLGEGTQDEGEEQEQKDDYTPLGSSDDLEKQRNYNEYKRLVVEIKCQNEIIERIKVQIQDTACKPCITPCEQKELRSLQECLEQEMHKLRCLINKAMHLQNFGSKRHYREIPLVTTFDEDQMAPISYYCDTMQVKTSKKSTAKQQQSAGHWKSVVSSDTSEEEKPCSCQDNQGSQDTSSAPEEDERKLMRDVLEAIRLCKKKSHVCKDQTSKTFSSNQKKKICQAESSFEKLKNKIFGMQETVEELKEEICRREVERKLSGPCPLHKKKRDVPPQPCSTGHIPSRTSYPATSLTPCPAPCSCADPCPNTCNNVCQFPGHGPCHDDCHMVCEKTTLPPLEPCTSRKPRKEDLFQKLKDNYVYLLTELRRECASMGASRQGIGDGSNADESELILLRTRVNEFKEEQVEFKCLMKEQAAQLEDYRNKYISAQQKVEEQNALIEKLNMNNKRVEKQINMELKAIRAKFQEKLNELLQYPKLLENEQIKLSDACKQKEEMENKLMVVCKELKVVKAKLDNAAEDCRPQLQKCRLDLENATRNYEDMQRQRDLFCEQLKVTREDLDTLRSESAKIIARTKERFEVIKEQMQERMDRLEKDLAQCRATACLSVNDREVVIREMQGQLNTLSYSFDAAQKQIKTLRNHIAYMSNENCFPIKC</sequence>
<dbReference type="EnsemblMetazoa" id="GPAI026314-RA">
    <property type="protein sequence ID" value="GPAI026314-PA"/>
    <property type="gene ID" value="GPAI026314"/>
</dbReference>
<dbReference type="AlphaFoldDB" id="A0A1A9ZVH3"/>
<evidence type="ECO:0000256" key="4">
    <source>
        <dbReference type="ARBA" id="ARBA00023054"/>
    </source>
</evidence>
<evidence type="ECO:0000256" key="2">
    <source>
        <dbReference type="ARBA" id="ARBA00009316"/>
    </source>
</evidence>
<keyword evidence="4 6" id="KW-0175">Coiled coil</keyword>
<accession>A0A1A9ZVH3</accession>
<dbReference type="PANTHER" id="PTHR23162">
    <property type="entry name" value="OUTER DENSE FIBER OF SPERM TAILS 2"/>
    <property type="match status" value="1"/>
</dbReference>
<keyword evidence="5" id="KW-0206">Cytoskeleton</keyword>
<feature type="compositionally biased region" description="Acidic residues" evidence="7">
    <location>
        <begin position="41"/>
        <end position="50"/>
    </location>
</feature>
<feature type="coiled-coil region" evidence="6">
    <location>
        <begin position="560"/>
        <end position="637"/>
    </location>
</feature>
<name>A0A1A9ZVH3_GLOPL</name>
<evidence type="ECO:0000313" key="9">
    <source>
        <dbReference type="Proteomes" id="UP000092445"/>
    </source>
</evidence>
<feature type="region of interest" description="Disordered" evidence="7">
    <location>
        <begin position="196"/>
        <end position="220"/>
    </location>
</feature>
<organism evidence="8 9">
    <name type="scientific">Glossina pallidipes</name>
    <name type="common">Tsetse fly</name>
    <dbReference type="NCBI Taxonomy" id="7398"/>
    <lineage>
        <taxon>Eukaryota</taxon>
        <taxon>Metazoa</taxon>
        <taxon>Ecdysozoa</taxon>
        <taxon>Arthropoda</taxon>
        <taxon>Hexapoda</taxon>
        <taxon>Insecta</taxon>
        <taxon>Pterygota</taxon>
        <taxon>Neoptera</taxon>
        <taxon>Endopterygota</taxon>
        <taxon>Diptera</taxon>
        <taxon>Brachycera</taxon>
        <taxon>Muscomorpha</taxon>
        <taxon>Hippoboscoidea</taxon>
        <taxon>Glossinidae</taxon>
        <taxon>Glossina</taxon>
    </lineage>
</organism>
<keyword evidence="3" id="KW-0963">Cytoplasm</keyword>
<dbReference type="PANTHER" id="PTHR23162:SF10">
    <property type="entry name" value="FI13205P"/>
    <property type="match status" value="1"/>
</dbReference>
<proteinExistence type="inferred from homology"/>
<protein>
    <submittedName>
        <fullName evidence="8">Uncharacterized protein</fullName>
    </submittedName>
</protein>
<feature type="compositionally biased region" description="Polar residues" evidence="7">
    <location>
        <begin position="203"/>
        <end position="215"/>
    </location>
</feature>
<feature type="compositionally biased region" description="Acidic residues" evidence="7">
    <location>
        <begin position="1"/>
        <end position="11"/>
    </location>
</feature>
<dbReference type="Proteomes" id="UP000092445">
    <property type="component" value="Unassembled WGS sequence"/>
</dbReference>
<dbReference type="InterPro" id="IPR026099">
    <property type="entry name" value="Odf2-rel"/>
</dbReference>
<dbReference type="VEuPathDB" id="VectorBase:GPAI026314"/>
<feature type="region of interest" description="Disordered" evidence="7">
    <location>
        <begin position="1"/>
        <end position="66"/>
    </location>
</feature>
<evidence type="ECO:0000256" key="6">
    <source>
        <dbReference type="SAM" id="Coils"/>
    </source>
</evidence>
<comment type="similarity">
    <text evidence="2">Belongs to the ODF2 family.</text>
</comment>
<comment type="subcellular location">
    <subcellularLocation>
        <location evidence="1">Cytoplasm</location>
        <location evidence="1">Cytoskeleton</location>
        <location evidence="1">Microtubule organizing center</location>
        <location evidence="1">Centrosome</location>
    </subcellularLocation>
</comment>
<evidence type="ECO:0000256" key="3">
    <source>
        <dbReference type="ARBA" id="ARBA00022490"/>
    </source>
</evidence>
<reference evidence="8" key="2">
    <citation type="submission" date="2020-05" db="UniProtKB">
        <authorList>
            <consortium name="EnsemblMetazoa"/>
        </authorList>
    </citation>
    <scope>IDENTIFICATION</scope>
    <source>
        <strain evidence="8">IAEA</strain>
    </source>
</reference>
<evidence type="ECO:0000256" key="7">
    <source>
        <dbReference type="SAM" id="MobiDB-lite"/>
    </source>
</evidence>